<keyword evidence="1" id="KW-1133">Transmembrane helix</keyword>
<feature type="transmembrane region" description="Helical" evidence="1">
    <location>
        <begin position="118"/>
        <end position="138"/>
    </location>
</feature>
<feature type="transmembrane region" description="Helical" evidence="1">
    <location>
        <begin position="184"/>
        <end position="211"/>
    </location>
</feature>
<keyword evidence="1" id="KW-0472">Membrane</keyword>
<protein>
    <recommendedName>
        <fullName evidence="3">NnrS protein involved in response to NO</fullName>
    </recommendedName>
</protein>
<evidence type="ECO:0000256" key="1">
    <source>
        <dbReference type="SAM" id="Phobius"/>
    </source>
</evidence>
<proteinExistence type="predicted"/>
<feature type="transmembrane region" description="Helical" evidence="1">
    <location>
        <begin position="364"/>
        <end position="385"/>
    </location>
</feature>
<feature type="transmembrane region" description="Helical" evidence="1">
    <location>
        <begin position="91"/>
        <end position="112"/>
    </location>
</feature>
<accession>A0A3B1B3V1</accession>
<feature type="transmembrane region" description="Helical" evidence="1">
    <location>
        <begin position="21"/>
        <end position="42"/>
    </location>
</feature>
<feature type="transmembrane region" description="Helical" evidence="1">
    <location>
        <begin position="391"/>
        <end position="413"/>
    </location>
</feature>
<feature type="transmembrane region" description="Helical" evidence="1">
    <location>
        <begin position="54"/>
        <end position="79"/>
    </location>
</feature>
<evidence type="ECO:0000313" key="2">
    <source>
        <dbReference type="EMBL" id="VAX04970.1"/>
    </source>
</evidence>
<name>A0A3B1B3V1_9ZZZZ</name>
<feature type="transmembrane region" description="Helical" evidence="1">
    <location>
        <begin position="249"/>
        <end position="269"/>
    </location>
</feature>
<sequence length="424" mass="45746">MIGANFLSGAGGRLLPPSIPFRYFTVGVIFYVVFWAALFVSADDLTSYTKGGGPILSVIHMATLGVLSMTVIGASLQLLSVATRKAFKGFWLCRLVSWFYIPGIFLITYAMYISWHSGMLMGAGLTGGGLLIFCGLIIHNIWGVTGMAAIMAHCWAAMLSLMGLLGLGILLIVNAEHGFMPDHFALATSHFILAVFGFMTLLAMGFSYILIPMFALSPGPPEGLGRWSIGCNITGLIGILIGVNIYLDWLVIAGIGFIFSGVGLYIYAMTRVYKARMRKRLGLPFILIRISWVMLLISVIWGAVGAAGYWPDRGHTLFAAAAIGWLLTFLMGVLQRIIPFLASMHSSGHGGVPLLTSAMADERLLTVNVLGHLAGLSAVILGIMFDWDMVIRAGAVMGFAGAMGLLIYLMYIIRHLASFRGEKA</sequence>
<reference evidence="2" key="1">
    <citation type="submission" date="2018-06" db="EMBL/GenBank/DDBJ databases">
        <authorList>
            <person name="Zhirakovskaya E."/>
        </authorList>
    </citation>
    <scope>NUCLEOTIDE SEQUENCE</scope>
</reference>
<feature type="transmembrane region" description="Helical" evidence="1">
    <location>
        <begin position="223"/>
        <end position="243"/>
    </location>
</feature>
<feature type="transmembrane region" description="Helical" evidence="1">
    <location>
        <begin position="316"/>
        <end position="334"/>
    </location>
</feature>
<organism evidence="2">
    <name type="scientific">hydrothermal vent metagenome</name>
    <dbReference type="NCBI Taxonomy" id="652676"/>
    <lineage>
        <taxon>unclassified sequences</taxon>
        <taxon>metagenomes</taxon>
        <taxon>ecological metagenomes</taxon>
    </lineage>
</organism>
<evidence type="ECO:0008006" key="3">
    <source>
        <dbReference type="Google" id="ProtNLM"/>
    </source>
</evidence>
<feature type="transmembrane region" description="Helical" evidence="1">
    <location>
        <begin position="150"/>
        <end position="172"/>
    </location>
</feature>
<dbReference type="AlphaFoldDB" id="A0A3B1B3V1"/>
<dbReference type="EMBL" id="UOFW01000117">
    <property type="protein sequence ID" value="VAX04970.1"/>
    <property type="molecule type" value="Genomic_DNA"/>
</dbReference>
<keyword evidence="1" id="KW-0812">Transmembrane</keyword>
<gene>
    <name evidence="2" type="ORF">MNBD_ALPHA03-1097</name>
</gene>
<feature type="transmembrane region" description="Helical" evidence="1">
    <location>
        <begin position="281"/>
        <end position="304"/>
    </location>
</feature>